<reference evidence="1" key="1">
    <citation type="submission" date="2021-06" db="EMBL/GenBank/DDBJ databases">
        <authorList>
            <person name="Kallberg Y."/>
            <person name="Tangrot J."/>
            <person name="Rosling A."/>
        </authorList>
    </citation>
    <scope>NUCLEOTIDE SEQUENCE</scope>
    <source>
        <strain evidence="1">87-6 pot B 2015</strain>
    </source>
</reference>
<dbReference type="Proteomes" id="UP000789375">
    <property type="component" value="Unassembled WGS sequence"/>
</dbReference>
<evidence type="ECO:0000313" key="1">
    <source>
        <dbReference type="EMBL" id="CAG8689122.1"/>
    </source>
</evidence>
<name>A0A9N9EPQ2_FUNMO</name>
<dbReference type="AlphaFoldDB" id="A0A9N9EPQ2"/>
<sequence length="42" mass="4686">SQNACAIKSYKDSLWSLVVKFEGIKKRKGGQIDNPTHPSIIQ</sequence>
<comment type="caution">
    <text evidence="1">The sequence shown here is derived from an EMBL/GenBank/DDBJ whole genome shotgun (WGS) entry which is preliminary data.</text>
</comment>
<gene>
    <name evidence="1" type="ORF">FMOSSE_LOCUS13252</name>
</gene>
<organism evidence="1 2">
    <name type="scientific">Funneliformis mosseae</name>
    <name type="common">Endomycorrhizal fungus</name>
    <name type="synonym">Glomus mosseae</name>
    <dbReference type="NCBI Taxonomy" id="27381"/>
    <lineage>
        <taxon>Eukaryota</taxon>
        <taxon>Fungi</taxon>
        <taxon>Fungi incertae sedis</taxon>
        <taxon>Mucoromycota</taxon>
        <taxon>Glomeromycotina</taxon>
        <taxon>Glomeromycetes</taxon>
        <taxon>Glomerales</taxon>
        <taxon>Glomeraceae</taxon>
        <taxon>Funneliformis</taxon>
    </lineage>
</organism>
<proteinExistence type="predicted"/>
<accession>A0A9N9EPQ2</accession>
<dbReference type="EMBL" id="CAJVPP010007508">
    <property type="protein sequence ID" value="CAG8689122.1"/>
    <property type="molecule type" value="Genomic_DNA"/>
</dbReference>
<keyword evidence="2" id="KW-1185">Reference proteome</keyword>
<protein>
    <submittedName>
        <fullName evidence="1">12855_t:CDS:1</fullName>
    </submittedName>
</protein>
<feature type="non-terminal residue" evidence="1">
    <location>
        <position position="1"/>
    </location>
</feature>
<evidence type="ECO:0000313" key="2">
    <source>
        <dbReference type="Proteomes" id="UP000789375"/>
    </source>
</evidence>